<accession>A4BD22</accession>
<protein>
    <submittedName>
        <fullName evidence="6">Oxidoreductase, short-chain dehydrogenase/reductase family protein</fullName>
    </submittedName>
</protein>
<dbReference type="InterPro" id="IPR057326">
    <property type="entry name" value="KR_dom"/>
</dbReference>
<dbReference type="Gene3D" id="3.40.50.720">
    <property type="entry name" value="NAD(P)-binding Rossmann-like Domain"/>
    <property type="match status" value="1"/>
</dbReference>
<comment type="caution">
    <text evidence="6">The sequence shown here is derived from an EMBL/GenBank/DDBJ whole genome shotgun (WGS) entry which is preliminary data.</text>
</comment>
<dbReference type="PANTHER" id="PTHR44196:SF1">
    <property type="entry name" value="DEHYDROGENASE_REDUCTASE SDR FAMILY MEMBER 7B"/>
    <property type="match status" value="1"/>
</dbReference>
<dbReference type="GO" id="GO:0016020">
    <property type="term" value="C:membrane"/>
    <property type="evidence" value="ECO:0007669"/>
    <property type="project" value="TreeGrafter"/>
</dbReference>
<dbReference type="HOGENOM" id="CLU_010194_2_1_6"/>
<evidence type="ECO:0000256" key="1">
    <source>
        <dbReference type="ARBA" id="ARBA00006484"/>
    </source>
</evidence>
<dbReference type="PRINTS" id="PR00081">
    <property type="entry name" value="GDHRDH"/>
</dbReference>
<dbReference type="InterPro" id="IPR036291">
    <property type="entry name" value="NAD(P)-bd_dom_sf"/>
</dbReference>
<dbReference type="SUPFAM" id="SSF51735">
    <property type="entry name" value="NAD(P)-binding Rossmann-fold domains"/>
    <property type="match status" value="1"/>
</dbReference>
<keyword evidence="2" id="KW-0560">Oxidoreductase</keyword>
<dbReference type="Pfam" id="PF00106">
    <property type="entry name" value="adh_short"/>
    <property type="match status" value="1"/>
</dbReference>
<evidence type="ECO:0000313" key="6">
    <source>
        <dbReference type="EMBL" id="EAR10104.1"/>
    </source>
</evidence>
<dbReference type="EMBL" id="AAOE01000006">
    <property type="protein sequence ID" value="EAR10104.1"/>
    <property type="molecule type" value="Genomic_DNA"/>
</dbReference>
<dbReference type="SMART" id="SM00822">
    <property type="entry name" value="PKS_KR"/>
    <property type="match status" value="1"/>
</dbReference>
<dbReference type="AlphaFoldDB" id="A4BD22"/>
<evidence type="ECO:0000256" key="2">
    <source>
        <dbReference type="ARBA" id="ARBA00023002"/>
    </source>
</evidence>
<dbReference type="Proteomes" id="UP000005953">
    <property type="component" value="Unassembled WGS sequence"/>
</dbReference>
<organism evidence="6 7">
    <name type="scientific">Reinekea blandensis MED297</name>
    <dbReference type="NCBI Taxonomy" id="314283"/>
    <lineage>
        <taxon>Bacteria</taxon>
        <taxon>Pseudomonadati</taxon>
        <taxon>Pseudomonadota</taxon>
        <taxon>Gammaproteobacteria</taxon>
        <taxon>Oceanospirillales</taxon>
        <taxon>Saccharospirillaceae</taxon>
        <taxon>Reinekea</taxon>
    </lineage>
</organism>
<dbReference type="STRING" id="314283.MED297_08446"/>
<evidence type="ECO:0000256" key="3">
    <source>
        <dbReference type="RuleBase" id="RU000363"/>
    </source>
</evidence>
<comment type="similarity">
    <text evidence="1 3">Belongs to the short-chain dehydrogenases/reductases (SDR) family.</text>
</comment>
<keyword evidence="7" id="KW-1185">Reference proteome</keyword>
<feature type="region of interest" description="Disordered" evidence="4">
    <location>
        <begin position="195"/>
        <end position="219"/>
    </location>
</feature>
<gene>
    <name evidence="6" type="ORF">MED297_08446</name>
</gene>
<evidence type="ECO:0000313" key="7">
    <source>
        <dbReference type="Proteomes" id="UP000005953"/>
    </source>
</evidence>
<dbReference type="OrthoDB" id="7301144at2"/>
<dbReference type="GO" id="GO:0016491">
    <property type="term" value="F:oxidoreductase activity"/>
    <property type="evidence" value="ECO:0007669"/>
    <property type="project" value="UniProtKB-KW"/>
</dbReference>
<name>A4BD22_9GAMM</name>
<dbReference type="RefSeq" id="WP_008045828.1">
    <property type="nucleotide sequence ID" value="NZ_CH724152.1"/>
</dbReference>
<sequence length="271" mass="29360">MNIASKTLIVTGAGNGIGRELTLQLLALGARVAGLDINEEALAETRRLAGEQADGLSTHTVNIADKDAVIAVVDEIRQQHGQIDGIINNAGIIQPFIRVKNLDQATIERVMNINFYGPLNLIQATLPDLLERPQAHILNVSSMGGFFPVPGQVVYGASKAALKLLTEGLYAELVDTNVGVTVVFPGAIMTNITENSGVKRDGEDAANPPKGAPKGTMPADAARQMIEAIESNRPRVFIGKDSRFMDRFYRLAPVRATRFMQKQMQKFIKLD</sequence>
<dbReference type="PANTHER" id="PTHR44196">
    <property type="entry name" value="DEHYDROGENASE/REDUCTASE SDR FAMILY MEMBER 7B"/>
    <property type="match status" value="1"/>
</dbReference>
<dbReference type="InterPro" id="IPR002347">
    <property type="entry name" value="SDR_fam"/>
</dbReference>
<proteinExistence type="inferred from homology"/>
<evidence type="ECO:0000256" key="4">
    <source>
        <dbReference type="SAM" id="MobiDB-lite"/>
    </source>
</evidence>
<reference evidence="6 7" key="1">
    <citation type="submission" date="2006-02" db="EMBL/GenBank/DDBJ databases">
        <authorList>
            <person name="Pinhassi J."/>
            <person name="Pedros-Alio C."/>
            <person name="Ferriera S."/>
            <person name="Johnson J."/>
            <person name="Kravitz S."/>
            <person name="Halpern A."/>
            <person name="Remington K."/>
            <person name="Beeson K."/>
            <person name="Tran B."/>
            <person name="Rogers Y.-H."/>
            <person name="Friedman R."/>
            <person name="Venter J.C."/>
        </authorList>
    </citation>
    <scope>NUCLEOTIDE SEQUENCE [LARGE SCALE GENOMIC DNA]</scope>
    <source>
        <strain evidence="6 7">MED297</strain>
    </source>
</reference>
<feature type="domain" description="Ketoreductase" evidence="5">
    <location>
        <begin position="6"/>
        <end position="181"/>
    </location>
</feature>
<dbReference type="PRINTS" id="PR00080">
    <property type="entry name" value="SDRFAMILY"/>
</dbReference>
<evidence type="ECO:0000259" key="5">
    <source>
        <dbReference type="SMART" id="SM00822"/>
    </source>
</evidence>